<comment type="subcellular location">
    <subcellularLocation>
        <location evidence="1">Cytoplasm</location>
    </subcellularLocation>
</comment>
<dbReference type="GO" id="GO:0005912">
    <property type="term" value="C:adherens junction"/>
    <property type="evidence" value="ECO:0007669"/>
    <property type="project" value="TreeGrafter"/>
</dbReference>
<comment type="similarity">
    <text evidence="2">Belongs to the vinculin/alpha-catenin family.</text>
</comment>
<gene>
    <name evidence="4" type="ORF">KIN20_018308</name>
</gene>
<keyword evidence="5" id="KW-1185">Reference proteome</keyword>
<dbReference type="GO" id="GO:0051015">
    <property type="term" value="F:actin filament binding"/>
    <property type="evidence" value="ECO:0007669"/>
    <property type="project" value="InterPro"/>
</dbReference>
<evidence type="ECO:0000256" key="3">
    <source>
        <dbReference type="ARBA" id="ARBA00022490"/>
    </source>
</evidence>
<evidence type="ECO:0000313" key="5">
    <source>
        <dbReference type="Proteomes" id="UP001196413"/>
    </source>
</evidence>
<evidence type="ECO:0000313" key="4">
    <source>
        <dbReference type="EMBL" id="KAJ1359544.1"/>
    </source>
</evidence>
<proteinExistence type="inferred from homology"/>
<dbReference type="AlphaFoldDB" id="A0AAD5QS33"/>
<dbReference type="Gene3D" id="1.20.120.230">
    <property type="entry name" value="Alpha-catenin/vinculin-like"/>
    <property type="match status" value="2"/>
</dbReference>
<evidence type="ECO:0000256" key="1">
    <source>
        <dbReference type="ARBA" id="ARBA00004496"/>
    </source>
</evidence>
<dbReference type="GO" id="GO:0008013">
    <property type="term" value="F:beta-catenin binding"/>
    <property type="evidence" value="ECO:0007669"/>
    <property type="project" value="TreeGrafter"/>
</dbReference>
<reference evidence="4" key="1">
    <citation type="submission" date="2021-06" db="EMBL/GenBank/DDBJ databases">
        <title>Parelaphostrongylus tenuis whole genome reference sequence.</title>
        <authorList>
            <person name="Garwood T.J."/>
            <person name="Larsen P.A."/>
            <person name="Fountain-Jones N.M."/>
            <person name="Garbe J.R."/>
            <person name="Macchietto M.G."/>
            <person name="Kania S.A."/>
            <person name="Gerhold R.W."/>
            <person name="Richards J.E."/>
            <person name="Wolf T.M."/>
        </authorList>
    </citation>
    <scope>NUCLEOTIDE SEQUENCE</scope>
    <source>
        <strain evidence="4">MNPRO001-30</strain>
        <tissue evidence="4">Meninges</tissue>
    </source>
</reference>
<dbReference type="GO" id="GO:0016342">
    <property type="term" value="C:catenin complex"/>
    <property type="evidence" value="ECO:0007669"/>
    <property type="project" value="TreeGrafter"/>
</dbReference>
<dbReference type="Pfam" id="PF01044">
    <property type="entry name" value="Vinculin"/>
    <property type="match status" value="1"/>
</dbReference>
<name>A0AAD5QS33_PARTN</name>
<protein>
    <submittedName>
        <fullName evidence="4">Uncharacterized protein</fullName>
    </submittedName>
</protein>
<dbReference type="EMBL" id="JAHQIW010003643">
    <property type="protein sequence ID" value="KAJ1359544.1"/>
    <property type="molecule type" value="Genomic_DNA"/>
</dbReference>
<dbReference type="GO" id="GO:0098609">
    <property type="term" value="P:cell-cell adhesion"/>
    <property type="evidence" value="ECO:0007669"/>
    <property type="project" value="TreeGrafter"/>
</dbReference>
<sequence>MKVETDIIVLAKHMCMIMTDMTDFTRGHGPLKTTMDVYRAAQEISVDGSKVKADVQQIGNDVVVSGLESAMSLIQTARNLLGAVVFNCQSGIYS</sequence>
<dbReference type="SUPFAM" id="SSF47220">
    <property type="entry name" value="alpha-catenin/vinculin-like"/>
    <property type="match status" value="1"/>
</dbReference>
<dbReference type="PANTHER" id="PTHR18914">
    <property type="entry name" value="ALPHA CATENIN"/>
    <property type="match status" value="1"/>
</dbReference>
<dbReference type="InterPro" id="IPR006077">
    <property type="entry name" value="Vinculin/catenin"/>
</dbReference>
<organism evidence="4 5">
    <name type="scientific">Parelaphostrongylus tenuis</name>
    <name type="common">Meningeal worm</name>
    <dbReference type="NCBI Taxonomy" id="148309"/>
    <lineage>
        <taxon>Eukaryota</taxon>
        <taxon>Metazoa</taxon>
        <taxon>Ecdysozoa</taxon>
        <taxon>Nematoda</taxon>
        <taxon>Chromadorea</taxon>
        <taxon>Rhabditida</taxon>
        <taxon>Rhabditina</taxon>
        <taxon>Rhabditomorpha</taxon>
        <taxon>Strongyloidea</taxon>
        <taxon>Metastrongylidae</taxon>
        <taxon>Parelaphostrongylus</taxon>
    </lineage>
</organism>
<keyword evidence="3" id="KW-0963">Cytoplasm</keyword>
<evidence type="ECO:0000256" key="2">
    <source>
        <dbReference type="ARBA" id="ARBA00008376"/>
    </source>
</evidence>
<dbReference type="GO" id="GO:0005737">
    <property type="term" value="C:cytoplasm"/>
    <property type="evidence" value="ECO:0007669"/>
    <property type="project" value="UniProtKB-SubCell"/>
</dbReference>
<dbReference type="InterPro" id="IPR036723">
    <property type="entry name" value="Alpha-catenin/vinculin-like_sf"/>
</dbReference>
<dbReference type="Proteomes" id="UP001196413">
    <property type="component" value="Unassembled WGS sequence"/>
</dbReference>
<comment type="caution">
    <text evidence="4">The sequence shown here is derived from an EMBL/GenBank/DDBJ whole genome shotgun (WGS) entry which is preliminary data.</text>
</comment>
<accession>A0AAD5QS33</accession>
<dbReference type="GO" id="GO:0016477">
    <property type="term" value="P:cell migration"/>
    <property type="evidence" value="ECO:0007669"/>
    <property type="project" value="TreeGrafter"/>
</dbReference>
<dbReference type="PANTHER" id="PTHR18914:SF9">
    <property type="entry name" value="CATENIN ALPHA"/>
    <property type="match status" value="1"/>
</dbReference>